<dbReference type="SMART" id="SM00249">
    <property type="entry name" value="PHD"/>
    <property type="match status" value="2"/>
</dbReference>
<dbReference type="PANTHER" id="PTHR45623">
    <property type="entry name" value="CHROMODOMAIN-HELICASE-DNA-BINDING PROTEIN 3-RELATED-RELATED"/>
    <property type="match status" value="1"/>
</dbReference>
<feature type="region of interest" description="Disordered" evidence="10">
    <location>
        <begin position="133"/>
        <end position="263"/>
    </location>
</feature>
<dbReference type="InterPro" id="IPR001650">
    <property type="entry name" value="Helicase_C-like"/>
</dbReference>
<dbReference type="InterPro" id="IPR040934">
    <property type="entry name" value="Znf-CCCH_6"/>
</dbReference>
<dbReference type="SUPFAM" id="SSF54160">
    <property type="entry name" value="Chromo domain-like"/>
    <property type="match status" value="2"/>
</dbReference>
<keyword evidence="5" id="KW-0863">Zinc-finger</keyword>
<dbReference type="Gene3D" id="3.40.50.10810">
    <property type="entry name" value="Tandem AAA-ATPase domain"/>
    <property type="match status" value="1"/>
</dbReference>
<dbReference type="GO" id="GO:0003677">
    <property type="term" value="F:DNA binding"/>
    <property type="evidence" value="ECO:0007669"/>
    <property type="project" value="TreeGrafter"/>
</dbReference>
<evidence type="ECO:0000256" key="3">
    <source>
        <dbReference type="ARBA" id="ARBA00022723"/>
    </source>
</evidence>
<name>A0A370PN00_ASPPH</name>
<evidence type="ECO:0000256" key="10">
    <source>
        <dbReference type="SAM" id="MobiDB-lite"/>
    </source>
</evidence>
<feature type="region of interest" description="Disordered" evidence="10">
    <location>
        <begin position="1239"/>
        <end position="1294"/>
    </location>
</feature>
<dbReference type="CDD" id="cd17919">
    <property type="entry name" value="DEXHc_Snf"/>
    <property type="match status" value="1"/>
</dbReference>
<feature type="compositionally biased region" description="Basic residues" evidence="10">
    <location>
        <begin position="204"/>
        <end position="215"/>
    </location>
</feature>
<evidence type="ECO:0000256" key="1">
    <source>
        <dbReference type="ARBA" id="ARBA00004123"/>
    </source>
</evidence>
<dbReference type="PANTHER" id="PTHR45623:SF17">
    <property type="entry name" value="CHROMODOMAIN-HELICASE-DNA-BINDING PROTEIN 3-RELATED"/>
    <property type="match status" value="1"/>
</dbReference>
<evidence type="ECO:0000259" key="12">
    <source>
        <dbReference type="PROSITE" id="PS51194"/>
    </source>
</evidence>
<feature type="compositionally biased region" description="Polar residues" evidence="10">
    <location>
        <begin position="385"/>
        <end position="395"/>
    </location>
</feature>
<keyword evidence="14" id="KW-1185">Reference proteome</keyword>
<keyword evidence="6" id="KW-0378">Hydrolase</keyword>
<dbReference type="SMART" id="SM00490">
    <property type="entry name" value="HELICc"/>
    <property type="match status" value="1"/>
</dbReference>
<evidence type="ECO:0000313" key="14">
    <source>
        <dbReference type="Proteomes" id="UP000254937"/>
    </source>
</evidence>
<dbReference type="InterPro" id="IPR016197">
    <property type="entry name" value="Chromo-like_dom_sf"/>
</dbReference>
<feature type="compositionally biased region" description="Acidic residues" evidence="10">
    <location>
        <begin position="1269"/>
        <end position="1284"/>
    </location>
</feature>
<dbReference type="SMART" id="SM00487">
    <property type="entry name" value="DEXDc"/>
    <property type="match status" value="1"/>
</dbReference>
<feature type="compositionally biased region" description="Polar residues" evidence="10">
    <location>
        <begin position="1421"/>
        <end position="1436"/>
    </location>
</feature>
<dbReference type="Pfam" id="PF23615">
    <property type="entry name" value="Chromo_MIT1"/>
    <property type="match status" value="1"/>
</dbReference>
<evidence type="ECO:0000256" key="2">
    <source>
        <dbReference type="ARBA" id="ARBA00011353"/>
    </source>
</evidence>
<dbReference type="InterPro" id="IPR049730">
    <property type="entry name" value="SNF2/RAD54-like_C"/>
</dbReference>
<dbReference type="PROSITE" id="PS51194">
    <property type="entry name" value="HELICASE_CTER"/>
    <property type="match status" value="1"/>
</dbReference>
<evidence type="ECO:0008006" key="15">
    <source>
        <dbReference type="Google" id="ProtNLM"/>
    </source>
</evidence>
<proteinExistence type="predicted"/>
<dbReference type="InterPro" id="IPR038718">
    <property type="entry name" value="SNF2-like_sf"/>
</dbReference>
<dbReference type="GO" id="GO:0000785">
    <property type="term" value="C:chromatin"/>
    <property type="evidence" value="ECO:0007669"/>
    <property type="project" value="TreeGrafter"/>
</dbReference>
<dbReference type="InterPro" id="IPR013083">
    <property type="entry name" value="Znf_RING/FYVE/PHD"/>
</dbReference>
<sequence>MDPLLQTLGSGEGPDNADNDGDMVKELFAKFNNPTAGREEELAPQSKSEPSVMVEIPATSTSDLSQYDFLPGHFDVRYVISEISEADAGLSYQVKLQSGETETMSFAQLQSLQNGPESLSNFLNYGPDHYISSRSASAIPSEEQSSSSDSDIPDMRRSRRATRGQRSGFTAFFEAISSDEGTRRTRRKRSPSSEDIIASSGATSKKRRVLRRRDKNTRSVVSLSDESDYSAPKGTRHSTRTRKSKKKSLRERNEDDISDAEDAPRMQKFFGAKEFFRKVPEHDAFRQRHRNVCEVCHIIGDDYTKGPLVFCQGCTSAYHQGCLGPRSAREHLVTKVAEDLFLLQCRRCLGISHAKDPSNPHQGRCSICNIRGNMSKPIRERLTPKQEQQLRQQNGGKDPITPFDMSRVNDVENLLFRCTTCRRGFHFEHLSEITHMTWQCESCASVPGEVGAIVAWRPVVHKSDAAKAADREYLIKWKNKSYNHTTWMPGSWVWGFVNHHMRRAFMRSDKSLEPCMTAEEAIPEDFLLVDIVFDVRYSGASPDIGRKHTFEEDVARMDDVVEMYVKFKGLPYEEATWDTPPERSSNPERWESFRAAYEDWVKREYTHIPNQDNLRRRIAHVRKQNFSSNVVKSGQPETMTGGQIMDYQKDGLDWLYYMWYKQQNAILADEMGLGKTIQVIGLIATLVQYHKCWPFLIVVPNSTCPNWRKEIKTWVPSLRVVTYYGSAFSRKLAQDYEMFADDDTSLRCHVVVASYETLVDDASRRLLSKVPWAGLIVDEGQRLKNDKSQLYDALSRIRFPFKILVTGTPLQNNIRELFNLLQFCDPSKRADDLENEYGDLSTENILELHNMIRPFFLRRTKAQVLSFLPPVAQIIVPVSMTTVQKKLYKSILAKNPQLIKAIFQRKEGTRALKQTEKHNLNNILMQLRKCLCHPFVYSRAIEEKTSNAAVSHRHLVDAAAKFQLLELMLPKLKNRGHRVLIFSQFLENLDIIEDFLEGVGLTYLRLDGRMSSLEKQKTIDAYNAEESPYFAFLLSTRSGGVGINLATADTVIIMDPDFNPHQDMQALSRAHRIGQKNKVLVFQLMTRASAEEKIMQIGKKKMVLDHVLIDRMVSEEDDGRDLETILRHGAQALFDDDDSGDVRYDSESVDKLLDRSQAEQASTPDDSNQGNQFSFARVWANDNQNLEDQLQNVEEEPAPSADVWEKILREREQAAAEEARRKAETLGRGKRKRTAVDYANDALMELSPNKDRPAREQAESDREFRADDAMESESDFAPDLDSDDMGQVAKTSKGEGALASMHAFQRVPQQDLPPPLDGNVEPVPHQGPPCIACNRVHVVGHCRLKMAGVEHCPLCGLAHYGYSRTCPHLRSNTQVSRMLAALKESTEDRELVQLAKKYLNGIRGDLAQRKRKQASKAASSLTNHGIPTTNSNANPVVATNSPIIDLTGQHNTQTTHEVPSAVGATNSSTIDLTTNDGTRQSTYQQPPWGASQPFPNHYGYSGHGTYTGIPLGIVGRTGCNLASLWMHKMPTFLESHNGLGGRLLLIYWAVGVAMSPTPMADMAVCIATFYRQSMFQRMKNCDRLGSYRGWELPTGNKGVHGIQEGSWQKGNNIMAVKGFQLPRMGHCVPSETDKTDQNSMCAKVGGLQPSEPDVVLANIIGQTLAELSHNWTEVGDWC</sequence>
<feature type="compositionally biased region" description="Basic residues" evidence="10">
    <location>
        <begin position="234"/>
        <end position="249"/>
    </location>
</feature>
<evidence type="ECO:0000259" key="11">
    <source>
        <dbReference type="PROSITE" id="PS51192"/>
    </source>
</evidence>
<dbReference type="Gene3D" id="3.30.40.10">
    <property type="entry name" value="Zinc/RING finger domain, C3HC4 (zinc finger)"/>
    <property type="match status" value="1"/>
</dbReference>
<dbReference type="SUPFAM" id="SSF52540">
    <property type="entry name" value="P-loop containing nucleoside triphosphate hydrolases"/>
    <property type="match status" value="2"/>
</dbReference>
<dbReference type="PROSITE" id="PS51192">
    <property type="entry name" value="HELICASE_ATP_BIND_1"/>
    <property type="match status" value="1"/>
</dbReference>
<dbReference type="InterPro" id="IPR011011">
    <property type="entry name" value="Znf_FYVE_PHD"/>
</dbReference>
<dbReference type="InterPro" id="IPR041684">
    <property type="entry name" value="Znf-PHD-like"/>
</dbReference>
<dbReference type="Pfam" id="PF15446">
    <property type="entry name" value="zf-PHD-like"/>
    <property type="match status" value="1"/>
</dbReference>
<evidence type="ECO:0000256" key="7">
    <source>
        <dbReference type="ARBA" id="ARBA00022833"/>
    </source>
</evidence>
<dbReference type="InterPro" id="IPR014001">
    <property type="entry name" value="Helicase_ATP-bd"/>
</dbReference>
<dbReference type="GO" id="GO:0016887">
    <property type="term" value="F:ATP hydrolysis activity"/>
    <property type="evidence" value="ECO:0007669"/>
    <property type="project" value="TreeGrafter"/>
</dbReference>
<feature type="region of interest" description="Disordered" evidence="10">
    <location>
        <begin position="383"/>
        <end position="403"/>
    </location>
</feature>
<protein>
    <recommendedName>
        <fullName evidence="15">Chromatin remodeling complex subunit</fullName>
    </recommendedName>
</protein>
<feature type="region of interest" description="Disordered" evidence="10">
    <location>
        <begin position="1410"/>
        <end position="1436"/>
    </location>
</feature>
<dbReference type="SUPFAM" id="SSF57903">
    <property type="entry name" value="FYVE/PHD zinc finger"/>
    <property type="match status" value="1"/>
</dbReference>
<evidence type="ECO:0000313" key="13">
    <source>
        <dbReference type="EMBL" id="RDK43563.1"/>
    </source>
</evidence>
<dbReference type="EMBL" id="KZ851851">
    <property type="protein sequence ID" value="RDK43563.1"/>
    <property type="molecule type" value="Genomic_DNA"/>
</dbReference>
<gene>
    <name evidence="13" type="ORF">M752DRAFT_250369</name>
</gene>
<keyword evidence="9" id="KW-0539">Nucleus</keyword>
<dbReference type="Gene3D" id="3.40.50.300">
    <property type="entry name" value="P-loop containing nucleotide triphosphate hydrolases"/>
    <property type="match status" value="1"/>
</dbReference>
<dbReference type="Pfam" id="PF18585">
    <property type="entry name" value="zf-CCCH_6"/>
    <property type="match status" value="1"/>
</dbReference>
<dbReference type="InterPro" id="IPR000330">
    <property type="entry name" value="SNF2_N"/>
</dbReference>
<feature type="compositionally biased region" description="Basic and acidic residues" evidence="10">
    <location>
        <begin position="1248"/>
        <end position="1268"/>
    </location>
</feature>
<dbReference type="InterPro" id="IPR001965">
    <property type="entry name" value="Znf_PHD"/>
</dbReference>
<keyword evidence="7" id="KW-0862">Zinc</keyword>
<evidence type="ECO:0000256" key="8">
    <source>
        <dbReference type="ARBA" id="ARBA00022840"/>
    </source>
</evidence>
<dbReference type="CDD" id="cd18793">
    <property type="entry name" value="SF2_C_SNF"/>
    <property type="match status" value="1"/>
</dbReference>
<accession>A0A370PN00</accession>
<feature type="domain" description="Helicase ATP-binding" evidence="11">
    <location>
        <begin position="656"/>
        <end position="827"/>
    </location>
</feature>
<dbReference type="GO" id="GO:0042393">
    <property type="term" value="F:histone binding"/>
    <property type="evidence" value="ECO:0007669"/>
    <property type="project" value="TreeGrafter"/>
</dbReference>
<dbReference type="Pfam" id="PF00176">
    <property type="entry name" value="SNF2-rel_dom"/>
    <property type="match status" value="1"/>
</dbReference>
<keyword evidence="3" id="KW-0479">Metal-binding</keyword>
<organism evidence="13 14">
    <name type="scientific">Aspergillus phoenicis ATCC 13157</name>
    <dbReference type="NCBI Taxonomy" id="1353007"/>
    <lineage>
        <taxon>Eukaryota</taxon>
        <taxon>Fungi</taxon>
        <taxon>Dikarya</taxon>
        <taxon>Ascomycota</taxon>
        <taxon>Pezizomycotina</taxon>
        <taxon>Eurotiomycetes</taxon>
        <taxon>Eurotiomycetidae</taxon>
        <taxon>Eurotiales</taxon>
        <taxon>Aspergillaceae</taxon>
        <taxon>Aspergillus</taxon>
    </lineage>
</organism>
<dbReference type="GO" id="GO:0008270">
    <property type="term" value="F:zinc ion binding"/>
    <property type="evidence" value="ECO:0007669"/>
    <property type="project" value="UniProtKB-KW"/>
</dbReference>
<evidence type="ECO:0000256" key="5">
    <source>
        <dbReference type="ARBA" id="ARBA00022771"/>
    </source>
</evidence>
<dbReference type="Proteomes" id="UP000254937">
    <property type="component" value="Unassembled WGS sequence"/>
</dbReference>
<dbReference type="Pfam" id="PF00271">
    <property type="entry name" value="Helicase_C"/>
    <property type="match status" value="1"/>
</dbReference>
<evidence type="ECO:0000256" key="9">
    <source>
        <dbReference type="ARBA" id="ARBA00023242"/>
    </source>
</evidence>
<feature type="compositionally biased region" description="Low complexity" evidence="10">
    <location>
        <begin position="135"/>
        <end position="150"/>
    </location>
</feature>
<evidence type="ECO:0000256" key="4">
    <source>
        <dbReference type="ARBA" id="ARBA00022741"/>
    </source>
</evidence>
<keyword evidence="8" id="KW-0067">ATP-binding</keyword>
<feature type="domain" description="Helicase C-terminal" evidence="12">
    <location>
        <begin position="964"/>
        <end position="1120"/>
    </location>
</feature>
<dbReference type="InterPro" id="IPR056616">
    <property type="entry name" value="Chromo_MIT1"/>
</dbReference>
<evidence type="ECO:0000256" key="6">
    <source>
        <dbReference type="ARBA" id="ARBA00022801"/>
    </source>
</evidence>
<keyword evidence="4" id="KW-0547">Nucleotide-binding</keyword>
<reference evidence="13 14" key="1">
    <citation type="submission" date="2018-07" db="EMBL/GenBank/DDBJ databases">
        <title>Section-level genome sequencing of Aspergillus section Nigri to investigate inter- and intra-species variation.</title>
        <authorList>
            <consortium name="DOE Joint Genome Institute"/>
            <person name="Vesth T.C."/>
            <person name="Nybo J.L."/>
            <person name="Theobald S."/>
            <person name="Frisvad J.C."/>
            <person name="Larsen T.O."/>
            <person name="Nielsen K.F."/>
            <person name="Hoof J.B."/>
            <person name="Brandl J."/>
            <person name="Salamov A."/>
            <person name="Riley R."/>
            <person name="Gladden J.M."/>
            <person name="Phatale P."/>
            <person name="Nielsen M.T."/>
            <person name="Lyhne E.K."/>
            <person name="Kogle M.E."/>
            <person name="Strasser K."/>
            <person name="McDonnell E."/>
            <person name="Barry K."/>
            <person name="Clum A."/>
            <person name="Chen C."/>
            <person name="Nolan M."/>
            <person name="Sandor L."/>
            <person name="Kuo A."/>
            <person name="Lipzen A."/>
            <person name="Hainaut M."/>
            <person name="Drula E."/>
            <person name="Tsang A."/>
            <person name="Magnuson J.K."/>
            <person name="Henrissat B."/>
            <person name="Wiebenga A."/>
            <person name="Simmons B.A."/>
            <person name="Makela M.R."/>
            <person name="De vries R.P."/>
            <person name="Grigoriev I.V."/>
            <person name="Mortensen U.H."/>
            <person name="Baker S.E."/>
            <person name="Andersen M.R."/>
        </authorList>
    </citation>
    <scope>NUCLEOTIDE SEQUENCE [LARGE SCALE GENOMIC DNA]</scope>
    <source>
        <strain evidence="13 14">ATCC 13157</strain>
    </source>
</reference>
<dbReference type="Gene3D" id="2.40.50.40">
    <property type="match status" value="1"/>
</dbReference>
<dbReference type="GO" id="GO:0140658">
    <property type="term" value="F:ATP-dependent chromatin remodeler activity"/>
    <property type="evidence" value="ECO:0007669"/>
    <property type="project" value="TreeGrafter"/>
</dbReference>
<dbReference type="Pfam" id="PF23614">
    <property type="entry name" value="DUF7141"/>
    <property type="match status" value="1"/>
</dbReference>
<dbReference type="GO" id="GO:0005524">
    <property type="term" value="F:ATP binding"/>
    <property type="evidence" value="ECO:0007669"/>
    <property type="project" value="UniProtKB-KW"/>
</dbReference>
<dbReference type="InterPro" id="IPR055565">
    <property type="entry name" value="DUF7141"/>
</dbReference>
<dbReference type="GO" id="GO:0003682">
    <property type="term" value="F:chromatin binding"/>
    <property type="evidence" value="ECO:0007669"/>
    <property type="project" value="TreeGrafter"/>
</dbReference>
<comment type="subcellular location">
    <subcellularLocation>
        <location evidence="1">Nucleus</location>
    </subcellularLocation>
</comment>
<dbReference type="GO" id="GO:0005634">
    <property type="term" value="C:nucleus"/>
    <property type="evidence" value="ECO:0007669"/>
    <property type="project" value="UniProtKB-SubCell"/>
</dbReference>
<feature type="region of interest" description="Disordered" evidence="10">
    <location>
        <begin position="1"/>
        <end position="22"/>
    </location>
</feature>
<comment type="subunit">
    <text evidence="2">Component of the NuA4 histone acetyltransferase complex.</text>
</comment>
<dbReference type="InterPro" id="IPR027417">
    <property type="entry name" value="P-loop_NTPase"/>
</dbReference>